<sequence length="367" mass="40696">MEIANKSSFNYMKALILNFIKRIKKLGKDDPRRIVHSFKVALAITLVSMVYYLRPLYKGFGDNGVWAILTVVVVFEYTAGATLCKGMNRGLATLVAGLLGIGAKYLASLFGTKAEPIVLGCLVFLLGFGGEIFELPLEGDGDEPDKSFLAAYKSVLNSKATEESLANFAWWEPGHGKFRFCHPWKQYLKIGVLTRQCGYHIEALNGYLNAKFQVSSEFTERVQEPCTKMSYEAGKALKELALSVKSFSYPSNCTMHLQTCQKAVDELNTTLKASMVGEFDVLEIIPIITIASILIEIVKCVETIFVAIEELSEQAHFKKLTGDDEKSQVHHGGAVANVGDEEEDRAFVKVIVHKITSESRDIEDNRG</sequence>
<dbReference type="EMBL" id="CM042028">
    <property type="protein sequence ID" value="KAI3798317.1"/>
    <property type="molecule type" value="Genomic_DNA"/>
</dbReference>
<evidence type="ECO:0000313" key="1">
    <source>
        <dbReference type="EMBL" id="KAI3798317.1"/>
    </source>
</evidence>
<comment type="caution">
    <text evidence="1">The sequence shown here is derived from an EMBL/GenBank/DDBJ whole genome shotgun (WGS) entry which is preliminary data.</text>
</comment>
<evidence type="ECO:0000313" key="2">
    <source>
        <dbReference type="Proteomes" id="UP001056120"/>
    </source>
</evidence>
<accession>A0ACB9HRV5</accession>
<keyword evidence="2" id="KW-1185">Reference proteome</keyword>
<reference evidence="1 2" key="2">
    <citation type="journal article" date="2022" name="Mol. Ecol. Resour.">
        <title>The genomes of chicory, endive, great burdock and yacon provide insights into Asteraceae paleo-polyploidization history and plant inulin production.</title>
        <authorList>
            <person name="Fan W."/>
            <person name="Wang S."/>
            <person name="Wang H."/>
            <person name="Wang A."/>
            <person name="Jiang F."/>
            <person name="Liu H."/>
            <person name="Zhao H."/>
            <person name="Xu D."/>
            <person name="Zhang Y."/>
        </authorList>
    </citation>
    <scope>NUCLEOTIDE SEQUENCE [LARGE SCALE GENOMIC DNA]</scope>
    <source>
        <strain evidence="2">cv. Yunnan</strain>
        <tissue evidence="1">Leaves</tissue>
    </source>
</reference>
<name>A0ACB9HRV5_9ASTR</name>
<gene>
    <name evidence="1" type="ORF">L1987_33588</name>
</gene>
<protein>
    <submittedName>
        <fullName evidence="1">Uncharacterized protein</fullName>
    </submittedName>
</protein>
<proteinExistence type="predicted"/>
<reference evidence="2" key="1">
    <citation type="journal article" date="2022" name="Mol. Ecol. Resour.">
        <title>The genomes of chicory, endive, great burdock and yacon provide insights into Asteraceae palaeo-polyploidization history and plant inulin production.</title>
        <authorList>
            <person name="Fan W."/>
            <person name="Wang S."/>
            <person name="Wang H."/>
            <person name="Wang A."/>
            <person name="Jiang F."/>
            <person name="Liu H."/>
            <person name="Zhao H."/>
            <person name="Xu D."/>
            <person name="Zhang Y."/>
        </authorList>
    </citation>
    <scope>NUCLEOTIDE SEQUENCE [LARGE SCALE GENOMIC DNA]</scope>
    <source>
        <strain evidence="2">cv. Yunnan</strain>
    </source>
</reference>
<dbReference type="Proteomes" id="UP001056120">
    <property type="component" value="Linkage Group LG11"/>
</dbReference>
<organism evidence="1 2">
    <name type="scientific">Smallanthus sonchifolius</name>
    <dbReference type="NCBI Taxonomy" id="185202"/>
    <lineage>
        <taxon>Eukaryota</taxon>
        <taxon>Viridiplantae</taxon>
        <taxon>Streptophyta</taxon>
        <taxon>Embryophyta</taxon>
        <taxon>Tracheophyta</taxon>
        <taxon>Spermatophyta</taxon>
        <taxon>Magnoliopsida</taxon>
        <taxon>eudicotyledons</taxon>
        <taxon>Gunneridae</taxon>
        <taxon>Pentapetalae</taxon>
        <taxon>asterids</taxon>
        <taxon>campanulids</taxon>
        <taxon>Asterales</taxon>
        <taxon>Asteraceae</taxon>
        <taxon>Asteroideae</taxon>
        <taxon>Heliantheae alliance</taxon>
        <taxon>Millerieae</taxon>
        <taxon>Smallanthus</taxon>
    </lineage>
</organism>